<organism evidence="5 6">
    <name type="scientific">Arthrobacter pullicola</name>
    <dbReference type="NCBI Taxonomy" id="2762224"/>
    <lineage>
        <taxon>Bacteria</taxon>
        <taxon>Bacillati</taxon>
        <taxon>Actinomycetota</taxon>
        <taxon>Actinomycetes</taxon>
        <taxon>Micrococcales</taxon>
        <taxon>Micrococcaceae</taxon>
        <taxon>Arthrobacter</taxon>
    </lineage>
</organism>
<reference evidence="5 6" key="1">
    <citation type="submission" date="2020-08" db="EMBL/GenBank/DDBJ databases">
        <title>A Genomic Blueprint of the Chicken Gut Microbiome.</title>
        <authorList>
            <person name="Gilroy R."/>
            <person name="Ravi A."/>
            <person name="Getino M."/>
            <person name="Pursley I."/>
            <person name="Horton D.L."/>
            <person name="Alikhan N.-F."/>
            <person name="Baker D."/>
            <person name="Gharbi K."/>
            <person name="Hall N."/>
            <person name="Watson M."/>
            <person name="Adriaenssens E.M."/>
            <person name="Foster-Nyarko E."/>
            <person name="Jarju S."/>
            <person name="Secka A."/>
            <person name="Antonio M."/>
            <person name="Oren A."/>
            <person name="Chaudhuri R."/>
            <person name="La Ragione R.M."/>
            <person name="Hildebrand F."/>
            <person name="Pallen M.J."/>
        </authorList>
    </citation>
    <scope>NUCLEOTIDE SEQUENCE [LARGE SCALE GENOMIC DNA]</scope>
    <source>
        <strain evidence="5 6">Sa2BUA2</strain>
    </source>
</reference>
<dbReference type="InterPro" id="IPR027417">
    <property type="entry name" value="P-loop_NTPase"/>
</dbReference>
<dbReference type="Proteomes" id="UP000652763">
    <property type="component" value="Unassembled WGS sequence"/>
</dbReference>
<dbReference type="PANTHER" id="PTHR44688">
    <property type="entry name" value="DNA-BINDING TRANSCRIPTIONAL ACTIVATOR DEVR_DOSR"/>
    <property type="match status" value="1"/>
</dbReference>
<dbReference type="SMART" id="SM00421">
    <property type="entry name" value="HTH_LUXR"/>
    <property type="match status" value="1"/>
</dbReference>
<dbReference type="PRINTS" id="PR00038">
    <property type="entry name" value="HTHLUXR"/>
</dbReference>
<evidence type="ECO:0000259" key="4">
    <source>
        <dbReference type="PROSITE" id="PS50043"/>
    </source>
</evidence>
<sequence>MKAVQDTQASSFQRTAEAEDIANRLLDPALRGAVVLGPDGMGKTAVAAEVLARLDGIVEPYRIHGSPVLSRIPYAVLTPFMDSGDARDLESPLVVLRNIRRYFRARAEAGHPQALLVVDDAHHLDEASSHVLVQLAMSGELRLFVLSRSRGVQIQELLSLARDGLMSRVDLAPLQPDAVHKLCTHLLGGPILSASSSILAQISGGNPLYVKALIAAAKRNGELVQRNQAWFLRAFPSVLEPTVQDLAKKLLAGRTPAERSILEAVALAGCLPRSALAALGSHEAVQSLLDDGFLDAAPDVPDLIGYAQPLHADAVRSLVPPMRSMAIRSQVRGHAPGTGRSASLAHLSWALDCGEQISGSDLLEGARRANAAGDSELAHRLATAIQDNSLSIPARVQSAVAHLALGDVSQAKGELDDAIAAAPDTATLDSAVLASAQLVAVCARPGTEMQALAAAWTIRDRELAGPVEGETGRAAWLGAGTAVLALWGRILDGNLLQAGPPASGAVKLLDPEAGRTAYSATPVFHEAKALGFALAAEVRTAAGTIGEAVRAAHEARNEVLQDPQASSIVRGQIFVRRAWALLHGGRFEKLRQLLVAERTANPHYLLAYGGTIGLFEGALEIHHGRFREGLLRLRPAVEALRSRDPERLLPYALGIAGYAASVTGDTSPAAKYAGEVGVIGYTGPKGSWLSAQAFAAAALAPQGTELPLPPQIRELAAEAREQGQLAAEKDILELALAVGDLKQARRLVDLTDSFEGAEALALNAYAAAVAADNPERMVAAADEAVRCRKYLVAVECIGHAIRYYGAHNNLRRQRALIQQLRRRREELAGVTVSYLSPSVHQVRLTRREHEIVHLLLEGASTKDIATRFTLSQRTVEGHVYRIYVKLGISRRTELETVYRALEAEPEVHVGR</sequence>
<dbReference type="SUPFAM" id="SSF46894">
    <property type="entry name" value="C-terminal effector domain of the bipartite response regulators"/>
    <property type="match status" value="1"/>
</dbReference>
<protein>
    <recommendedName>
        <fullName evidence="4">HTH luxR-type domain-containing protein</fullName>
    </recommendedName>
</protein>
<evidence type="ECO:0000313" key="6">
    <source>
        <dbReference type="Proteomes" id="UP000652763"/>
    </source>
</evidence>
<dbReference type="PROSITE" id="PS00622">
    <property type="entry name" value="HTH_LUXR_1"/>
    <property type="match status" value="1"/>
</dbReference>
<dbReference type="CDD" id="cd06170">
    <property type="entry name" value="LuxR_C_like"/>
    <property type="match status" value="1"/>
</dbReference>
<evidence type="ECO:0000256" key="3">
    <source>
        <dbReference type="ARBA" id="ARBA00023163"/>
    </source>
</evidence>
<dbReference type="PANTHER" id="PTHR44688:SF16">
    <property type="entry name" value="DNA-BINDING TRANSCRIPTIONAL ACTIVATOR DEVR_DOSR"/>
    <property type="match status" value="1"/>
</dbReference>
<evidence type="ECO:0000256" key="2">
    <source>
        <dbReference type="ARBA" id="ARBA00023125"/>
    </source>
</evidence>
<dbReference type="EMBL" id="JACSQC010000002">
    <property type="protein sequence ID" value="MBD8043094.1"/>
    <property type="molecule type" value="Genomic_DNA"/>
</dbReference>
<accession>A0ABR8YFT5</accession>
<comment type="caution">
    <text evidence="5">The sequence shown here is derived from an EMBL/GenBank/DDBJ whole genome shotgun (WGS) entry which is preliminary data.</text>
</comment>
<evidence type="ECO:0000256" key="1">
    <source>
        <dbReference type="ARBA" id="ARBA00023015"/>
    </source>
</evidence>
<dbReference type="Pfam" id="PF13191">
    <property type="entry name" value="AAA_16"/>
    <property type="match status" value="1"/>
</dbReference>
<evidence type="ECO:0000313" key="5">
    <source>
        <dbReference type="EMBL" id="MBD8043094.1"/>
    </source>
</evidence>
<feature type="domain" description="HTH luxR-type" evidence="4">
    <location>
        <begin position="837"/>
        <end position="902"/>
    </location>
</feature>
<dbReference type="InterPro" id="IPR041664">
    <property type="entry name" value="AAA_16"/>
</dbReference>
<dbReference type="Pfam" id="PF00196">
    <property type="entry name" value="GerE"/>
    <property type="match status" value="1"/>
</dbReference>
<dbReference type="Gene3D" id="3.40.50.300">
    <property type="entry name" value="P-loop containing nucleotide triphosphate hydrolases"/>
    <property type="match status" value="1"/>
</dbReference>
<keyword evidence="3" id="KW-0804">Transcription</keyword>
<keyword evidence="6" id="KW-1185">Reference proteome</keyword>
<dbReference type="InterPro" id="IPR016032">
    <property type="entry name" value="Sig_transdc_resp-reg_C-effctor"/>
</dbReference>
<dbReference type="InterPro" id="IPR036388">
    <property type="entry name" value="WH-like_DNA-bd_sf"/>
</dbReference>
<name>A0ABR8YFT5_9MICC</name>
<proteinExistence type="predicted"/>
<keyword evidence="2" id="KW-0238">DNA-binding</keyword>
<dbReference type="SUPFAM" id="SSF52540">
    <property type="entry name" value="P-loop containing nucleoside triphosphate hydrolases"/>
    <property type="match status" value="1"/>
</dbReference>
<dbReference type="Gene3D" id="1.10.10.10">
    <property type="entry name" value="Winged helix-like DNA-binding domain superfamily/Winged helix DNA-binding domain"/>
    <property type="match status" value="1"/>
</dbReference>
<gene>
    <name evidence="5" type="ORF">H9638_04630</name>
</gene>
<keyword evidence="1" id="KW-0805">Transcription regulation</keyword>
<dbReference type="InterPro" id="IPR000792">
    <property type="entry name" value="Tscrpt_reg_LuxR_C"/>
</dbReference>
<dbReference type="PROSITE" id="PS50043">
    <property type="entry name" value="HTH_LUXR_2"/>
    <property type="match status" value="1"/>
</dbReference>
<dbReference type="RefSeq" id="WP_191746038.1">
    <property type="nucleotide sequence ID" value="NZ_JACSQC010000002.1"/>
</dbReference>